<evidence type="ECO:0000313" key="2">
    <source>
        <dbReference type="Proteomes" id="UP001152888"/>
    </source>
</evidence>
<accession>A0A9P0P7X1</accession>
<dbReference type="EMBL" id="CAKOFQ010006780">
    <property type="protein sequence ID" value="CAH1970940.1"/>
    <property type="molecule type" value="Genomic_DNA"/>
</dbReference>
<sequence length="17" mass="2075">MTFFPLLTKLFHHSLLE</sequence>
<keyword evidence="2" id="KW-1185">Reference proteome</keyword>
<evidence type="ECO:0000313" key="1">
    <source>
        <dbReference type="EMBL" id="CAH1970940.1"/>
    </source>
</evidence>
<dbReference type="AlphaFoldDB" id="A0A9P0P7X1"/>
<organism evidence="1 2">
    <name type="scientific">Acanthoscelides obtectus</name>
    <name type="common">Bean weevil</name>
    <name type="synonym">Bruchus obtectus</name>
    <dbReference type="NCBI Taxonomy" id="200917"/>
    <lineage>
        <taxon>Eukaryota</taxon>
        <taxon>Metazoa</taxon>
        <taxon>Ecdysozoa</taxon>
        <taxon>Arthropoda</taxon>
        <taxon>Hexapoda</taxon>
        <taxon>Insecta</taxon>
        <taxon>Pterygota</taxon>
        <taxon>Neoptera</taxon>
        <taxon>Endopterygota</taxon>
        <taxon>Coleoptera</taxon>
        <taxon>Polyphaga</taxon>
        <taxon>Cucujiformia</taxon>
        <taxon>Chrysomeloidea</taxon>
        <taxon>Chrysomelidae</taxon>
        <taxon>Bruchinae</taxon>
        <taxon>Bruchini</taxon>
        <taxon>Acanthoscelides</taxon>
    </lineage>
</organism>
<protein>
    <submittedName>
        <fullName evidence="1">Uncharacterized protein</fullName>
    </submittedName>
</protein>
<name>A0A9P0P7X1_ACAOB</name>
<gene>
    <name evidence="1" type="ORF">ACAOBT_LOCUS9180</name>
</gene>
<comment type="caution">
    <text evidence="1">The sequence shown here is derived from an EMBL/GenBank/DDBJ whole genome shotgun (WGS) entry which is preliminary data.</text>
</comment>
<reference evidence="1" key="1">
    <citation type="submission" date="2022-03" db="EMBL/GenBank/DDBJ databases">
        <authorList>
            <person name="Sayadi A."/>
        </authorList>
    </citation>
    <scope>NUCLEOTIDE SEQUENCE</scope>
</reference>
<proteinExistence type="predicted"/>
<dbReference type="Proteomes" id="UP001152888">
    <property type="component" value="Unassembled WGS sequence"/>
</dbReference>